<organism evidence="9 10">
    <name type="scientific">Parabacteroides faecis</name>
    <dbReference type="NCBI Taxonomy" id="1217282"/>
    <lineage>
        <taxon>Bacteria</taxon>
        <taxon>Pseudomonadati</taxon>
        <taxon>Bacteroidota</taxon>
        <taxon>Bacteroidia</taxon>
        <taxon>Bacteroidales</taxon>
        <taxon>Tannerellaceae</taxon>
        <taxon>Parabacteroides</taxon>
    </lineage>
</organism>
<evidence type="ECO:0000256" key="6">
    <source>
        <dbReference type="PROSITE-ProRule" id="PRU01016"/>
    </source>
</evidence>
<evidence type="ECO:0000256" key="7">
    <source>
        <dbReference type="RuleBase" id="RU000416"/>
    </source>
</evidence>
<comment type="caution">
    <text evidence="9">The sequence shown here is derived from an EMBL/GenBank/DDBJ whole genome shotgun (WGS) entry which is preliminary data.</text>
</comment>
<dbReference type="PROSITE" id="PS00094">
    <property type="entry name" value="C5_MTASE_1"/>
    <property type="match status" value="1"/>
</dbReference>
<evidence type="ECO:0000313" key="9">
    <source>
        <dbReference type="EMBL" id="MBB4623967.1"/>
    </source>
</evidence>
<name>A0ABR6KST2_9BACT</name>
<dbReference type="Proteomes" id="UP000533637">
    <property type="component" value="Unassembled WGS sequence"/>
</dbReference>
<dbReference type="SUPFAM" id="SSF53335">
    <property type="entry name" value="S-adenosyl-L-methionine-dependent methyltransferases"/>
    <property type="match status" value="1"/>
</dbReference>
<dbReference type="InterPro" id="IPR029063">
    <property type="entry name" value="SAM-dependent_MTases_sf"/>
</dbReference>
<sequence length="431" mass="49116">MEKKVNLELFPEKIYISDIAGKKMKIRIYGPDSLNKQLALITHYLHNRDSESAKTYKEEAVAGIKELVTYKYPNINLKSFVAENPLQYGLFKDIFNIPYPSPEKPLFTFIDLFAGMGGFRIAMQKQGGKCVFSSEWNEFAQKTYMANFGEMPFGDITKEDTKKYIPDNFDILCAGFPCQPFSIAGISKKNSLGRAHGFLDKAQGTLFFDVADIIDRKRPKAFFLENVKNLVSHDKGNTFKIISETLKALDYDIYYQIMDGKAFVPQHRERIMIIGFDKLYFKGKESFSFPELSEPQKTISDILEPNPEDKYTLSDKLWGYLRNYAEKHKAKGNGFGYGMTDLNGISRTLSARYYKDGSEVLIPQGENSNPRRLTPRECARLMGYEDNYIINAVSDVQAYRQCGNSVVVPLITAVSEKVVKSLLDNKHEQTS</sequence>
<protein>
    <recommendedName>
        <fullName evidence="8">Cytosine-specific methyltransferase</fullName>
        <ecNumber evidence="8">2.1.1.37</ecNumber>
    </recommendedName>
</protein>
<evidence type="ECO:0000256" key="2">
    <source>
        <dbReference type="ARBA" id="ARBA00022679"/>
    </source>
</evidence>
<dbReference type="InterPro" id="IPR001525">
    <property type="entry name" value="C5_MeTfrase"/>
</dbReference>
<dbReference type="InterPro" id="IPR031303">
    <property type="entry name" value="C5_meth_CS"/>
</dbReference>
<dbReference type="PANTHER" id="PTHR46098">
    <property type="entry name" value="TRNA (CYTOSINE(38)-C(5))-METHYLTRANSFERASE"/>
    <property type="match status" value="1"/>
</dbReference>
<dbReference type="GO" id="GO:0032259">
    <property type="term" value="P:methylation"/>
    <property type="evidence" value="ECO:0007669"/>
    <property type="project" value="UniProtKB-KW"/>
</dbReference>
<dbReference type="PRINTS" id="PR00105">
    <property type="entry name" value="C5METTRFRASE"/>
</dbReference>
<evidence type="ECO:0000256" key="4">
    <source>
        <dbReference type="ARBA" id="ARBA00022747"/>
    </source>
</evidence>
<dbReference type="NCBIfam" id="TIGR00675">
    <property type="entry name" value="dcm"/>
    <property type="match status" value="1"/>
</dbReference>
<evidence type="ECO:0000313" key="10">
    <source>
        <dbReference type="Proteomes" id="UP000533637"/>
    </source>
</evidence>
<dbReference type="Pfam" id="PF00145">
    <property type="entry name" value="DNA_methylase"/>
    <property type="match status" value="1"/>
</dbReference>
<dbReference type="EMBL" id="JACHOC010000008">
    <property type="protein sequence ID" value="MBB4623967.1"/>
    <property type="molecule type" value="Genomic_DNA"/>
</dbReference>
<dbReference type="GO" id="GO:0003886">
    <property type="term" value="F:DNA (cytosine-5-)-methyltransferase activity"/>
    <property type="evidence" value="ECO:0007669"/>
    <property type="project" value="UniProtKB-EC"/>
</dbReference>
<evidence type="ECO:0000256" key="1">
    <source>
        <dbReference type="ARBA" id="ARBA00022603"/>
    </source>
</evidence>
<dbReference type="RefSeq" id="WP_221267815.1">
    <property type="nucleotide sequence ID" value="NZ_BMPB01000011.1"/>
</dbReference>
<gene>
    <name evidence="9" type="ORF">GGQ57_003891</name>
</gene>
<reference evidence="9 10" key="1">
    <citation type="submission" date="2020-08" db="EMBL/GenBank/DDBJ databases">
        <title>Genomic Encyclopedia of Type Strains, Phase IV (KMG-IV): sequencing the most valuable type-strain genomes for metagenomic binning, comparative biology and taxonomic classification.</title>
        <authorList>
            <person name="Goeker M."/>
        </authorList>
    </citation>
    <scope>NUCLEOTIDE SEQUENCE [LARGE SCALE GENOMIC DNA]</scope>
    <source>
        <strain evidence="9 10">DSM 102983</strain>
    </source>
</reference>
<dbReference type="InterPro" id="IPR050750">
    <property type="entry name" value="C5-MTase"/>
</dbReference>
<dbReference type="PROSITE" id="PS51679">
    <property type="entry name" value="SAM_MT_C5"/>
    <property type="match status" value="1"/>
</dbReference>
<evidence type="ECO:0000256" key="8">
    <source>
        <dbReference type="RuleBase" id="RU000417"/>
    </source>
</evidence>
<evidence type="ECO:0000256" key="5">
    <source>
        <dbReference type="ARBA" id="ARBA00047422"/>
    </source>
</evidence>
<evidence type="ECO:0000256" key="3">
    <source>
        <dbReference type="ARBA" id="ARBA00022691"/>
    </source>
</evidence>
<dbReference type="CDD" id="cd00315">
    <property type="entry name" value="Cyt_C5_DNA_methylase"/>
    <property type="match status" value="1"/>
</dbReference>
<comment type="similarity">
    <text evidence="6 7">Belongs to the class I-like SAM-binding methyltransferase superfamily. C5-methyltransferase family.</text>
</comment>
<dbReference type="EC" id="2.1.1.37" evidence="8"/>
<proteinExistence type="inferred from homology"/>
<keyword evidence="3 6" id="KW-0949">S-adenosyl-L-methionine</keyword>
<keyword evidence="2 6" id="KW-0808">Transferase</keyword>
<keyword evidence="1 6" id="KW-0489">Methyltransferase</keyword>
<keyword evidence="10" id="KW-1185">Reference proteome</keyword>
<dbReference type="Gene3D" id="3.40.50.150">
    <property type="entry name" value="Vaccinia Virus protein VP39"/>
    <property type="match status" value="1"/>
</dbReference>
<keyword evidence="4" id="KW-0680">Restriction system</keyword>
<accession>A0ABR6KST2</accession>
<feature type="active site" evidence="6">
    <location>
        <position position="178"/>
    </location>
</feature>
<dbReference type="Gene3D" id="3.90.120.30">
    <property type="match status" value="1"/>
</dbReference>
<comment type="catalytic activity">
    <reaction evidence="5 8">
        <text>a 2'-deoxycytidine in DNA + S-adenosyl-L-methionine = a 5-methyl-2'-deoxycytidine in DNA + S-adenosyl-L-homocysteine + H(+)</text>
        <dbReference type="Rhea" id="RHEA:13681"/>
        <dbReference type="Rhea" id="RHEA-COMP:11369"/>
        <dbReference type="Rhea" id="RHEA-COMP:11370"/>
        <dbReference type="ChEBI" id="CHEBI:15378"/>
        <dbReference type="ChEBI" id="CHEBI:57856"/>
        <dbReference type="ChEBI" id="CHEBI:59789"/>
        <dbReference type="ChEBI" id="CHEBI:85452"/>
        <dbReference type="ChEBI" id="CHEBI:85454"/>
        <dbReference type="EC" id="2.1.1.37"/>
    </reaction>
</comment>
<dbReference type="PROSITE" id="PS00095">
    <property type="entry name" value="C5_MTASE_2"/>
    <property type="match status" value="1"/>
</dbReference>
<dbReference type="PANTHER" id="PTHR46098:SF1">
    <property type="entry name" value="TRNA (CYTOSINE(38)-C(5))-METHYLTRANSFERASE"/>
    <property type="match status" value="1"/>
</dbReference>
<dbReference type="InterPro" id="IPR018117">
    <property type="entry name" value="C5_DNA_meth_AS"/>
</dbReference>